<evidence type="ECO:0000256" key="9">
    <source>
        <dbReference type="PROSITE-ProRule" id="PRU00152"/>
    </source>
</evidence>
<dbReference type="InterPro" id="IPR013122">
    <property type="entry name" value="PKD1_2_channel"/>
</dbReference>
<protein>
    <recommendedName>
        <fullName evidence="12">PLAT domain-containing protein</fullName>
    </recommendedName>
</protein>
<evidence type="ECO:0000259" key="12">
    <source>
        <dbReference type="PROSITE" id="PS50095"/>
    </source>
</evidence>
<feature type="transmembrane region" description="Helical" evidence="11">
    <location>
        <begin position="872"/>
        <end position="891"/>
    </location>
</feature>
<feature type="transmembrane region" description="Helical" evidence="11">
    <location>
        <begin position="413"/>
        <end position="433"/>
    </location>
</feature>
<feature type="transmembrane region" description="Helical" evidence="11">
    <location>
        <begin position="361"/>
        <end position="393"/>
    </location>
</feature>
<keyword evidence="14" id="KW-1185">Reference proteome</keyword>
<dbReference type="OrthoDB" id="444119at2759"/>
<dbReference type="FunFam" id="1.10.287.70:FF:000086">
    <property type="entry name" value="Polycystic kidney disease 2"/>
    <property type="match status" value="1"/>
</dbReference>
<dbReference type="GO" id="GO:0016020">
    <property type="term" value="C:membrane"/>
    <property type="evidence" value="ECO:0007669"/>
    <property type="project" value="UniProtKB-SubCell"/>
</dbReference>
<dbReference type="SMART" id="SM00308">
    <property type="entry name" value="LH2"/>
    <property type="match status" value="1"/>
</dbReference>
<dbReference type="Gene3D" id="1.10.287.70">
    <property type="match status" value="1"/>
</dbReference>
<dbReference type="EMBL" id="MU827778">
    <property type="protein sequence ID" value="KAJ7340516.1"/>
    <property type="molecule type" value="Genomic_DNA"/>
</dbReference>
<dbReference type="Gene3D" id="2.60.60.20">
    <property type="entry name" value="PLAT/LH2 domain"/>
    <property type="match status" value="1"/>
</dbReference>
<evidence type="ECO:0000256" key="5">
    <source>
        <dbReference type="ARBA" id="ARBA00022989"/>
    </source>
</evidence>
<dbReference type="InterPro" id="IPR046791">
    <property type="entry name" value="Polycystin_dom"/>
</dbReference>
<evidence type="ECO:0000256" key="4">
    <source>
        <dbReference type="ARBA" id="ARBA00022729"/>
    </source>
</evidence>
<evidence type="ECO:0000256" key="11">
    <source>
        <dbReference type="SAM" id="Phobius"/>
    </source>
</evidence>
<comment type="subcellular location">
    <subcellularLocation>
        <location evidence="1">Membrane</location>
        <topology evidence="1">Multi-pass membrane protein</topology>
    </subcellularLocation>
</comment>
<feature type="transmembrane region" description="Helical" evidence="11">
    <location>
        <begin position="274"/>
        <end position="295"/>
    </location>
</feature>
<evidence type="ECO:0000256" key="8">
    <source>
        <dbReference type="PIRSR" id="PIRSR603915-2"/>
    </source>
</evidence>
<dbReference type="PANTHER" id="PTHR10877:SF150">
    <property type="entry name" value="REJ DOMAIN-CONTAINING PROTEIN"/>
    <property type="match status" value="1"/>
</dbReference>
<keyword evidence="7" id="KW-0325">Glycoprotein</keyword>
<name>A0A9W9YGX4_9CNID</name>
<feature type="disulfide bond" evidence="8">
    <location>
        <begin position="590"/>
        <end position="603"/>
    </location>
</feature>
<reference evidence="13" key="1">
    <citation type="submission" date="2023-01" db="EMBL/GenBank/DDBJ databases">
        <title>Genome assembly of the deep-sea coral Lophelia pertusa.</title>
        <authorList>
            <person name="Herrera S."/>
            <person name="Cordes E."/>
        </authorList>
    </citation>
    <scope>NUCLEOTIDE SEQUENCE</scope>
    <source>
        <strain evidence="13">USNM1676648</strain>
        <tissue evidence="13">Polyp</tissue>
    </source>
</reference>
<feature type="transmembrane region" description="Helical" evidence="11">
    <location>
        <begin position="234"/>
        <end position="254"/>
    </location>
</feature>
<dbReference type="Pfam" id="PF08016">
    <property type="entry name" value="PKD_channel"/>
    <property type="match status" value="1"/>
</dbReference>
<dbReference type="Pfam" id="PF20519">
    <property type="entry name" value="Polycystin_dom"/>
    <property type="match status" value="1"/>
</dbReference>
<organism evidence="13 14">
    <name type="scientific">Desmophyllum pertusum</name>
    <dbReference type="NCBI Taxonomy" id="174260"/>
    <lineage>
        <taxon>Eukaryota</taxon>
        <taxon>Metazoa</taxon>
        <taxon>Cnidaria</taxon>
        <taxon>Anthozoa</taxon>
        <taxon>Hexacorallia</taxon>
        <taxon>Scleractinia</taxon>
        <taxon>Caryophylliina</taxon>
        <taxon>Caryophylliidae</taxon>
        <taxon>Desmophyllum</taxon>
    </lineage>
</organism>
<evidence type="ECO:0000256" key="2">
    <source>
        <dbReference type="ARBA" id="ARBA00007200"/>
    </source>
</evidence>
<dbReference type="InterPro" id="IPR036392">
    <property type="entry name" value="PLAT/LH2_dom_sf"/>
</dbReference>
<dbReference type="AlphaFoldDB" id="A0A9W9YGX4"/>
<sequence>MPNTLDFDVVFNELTRLDQTNNIAVLSAIIVVLLLYLLVVIFARRADKRDKAKSGPAFHLLSSQEVSFEYDLTVVTGVWKGSGTDANVAIVIHGSEGESQPIILNKNMINSRTVLARGNEDTFVIHLPMSLGEVQYIHVWHDNSGKHPSWFFGHAVIKNRQTGEKWTFLSNSWFALEKGDGKIDRLLTPISPLEMKTFKYSLNSRGSKSFSEGHLWLSVVTKPPWSKFTRVQRATSCLCLLMSAMLANAMFYRTDKVADPTIQIGPLKFSWRQIVVGLESAVIVTPINLLIMALFKNSADKSSNKVDTTKTENKPARGRHRTYSCMGCTENSNDVDNESNENSSLWTRTLRRLRASSKKGFLFPHFCIYIAWFLSFATVSVSSIFTFFYSLQWGKDIANQWLSSMLVSFTEDLFVLQPIKILLIMVLTACFFGNKEAEVVNHQVKTDRKLFESTEVAGDTQSIKVDMPHEDELQRAREYRVKEAKMFSFGKELVGYLLFLLLLMIVCYGNKSYHGYLMTKNIQNTFSNFSLAKDPRYYWKWLNGQFVGGIYASEWYNKERVKEQEYIDNKMSILLGMPRLRQLRMHKDSCTVPEEAQDVIKHCNDFYSLDEEDRTPLNLPGWRPYTGSVDWANFSDLCPAPWRYVPTENLHNSPSWGYFDIYDGGGYVADLGYSIGTAKPVISNLRKHGWIDIQTRAVLLEFTVYNANTGYLSIATYYYEILPTGYGNPFTKIDTLLLTSTQTGFYQFYLICQLLFIVMVVFFVLREVYKIYRKKCAYFRDVWNWVEILQIIFSFLVVVFYVIKSKMVLKSALKVQENPFVPVSFGEAITWNHAENAVLAISVFIATVKLLRMIRFNPHVSIMMSSFRESKGLLMSYSVIFVIIFLSYAQLGRLAFGSDMQRYSSFQGTLFSELLMCLGGKMNLTELMRVNRILGPLFGFSFLLLMSFIFVNFFVAILNDSYEDVKDNTDKQSEEFEMADFILDRLSELLGIKKLSQQEKDNDASTVHSVGNNGDNDDPELLEQQMSEESNSKQKVTFQTLPVYSRRLRRIAKRKQLRDSKFLRKNEKETKLQAARLDQEQLAGAKSSKRKFQKVKLVVSSIFALDSLSQEQMFKRMDVLTRKVERDEVRQDIELLSLIRLLQNKKNTDVSIPETTSTLLDDIEIASFVTASSLSINNIDTESSESGEYSDAETLELLRNRASVRPLPHHLRGKDLQEQLRSIVATQTARQATKRQASNSAVFKYYSFF</sequence>
<dbReference type="GO" id="GO:0005509">
    <property type="term" value="F:calcium ion binding"/>
    <property type="evidence" value="ECO:0007669"/>
    <property type="project" value="InterPro"/>
</dbReference>
<evidence type="ECO:0000256" key="7">
    <source>
        <dbReference type="ARBA" id="ARBA00023180"/>
    </source>
</evidence>
<evidence type="ECO:0000313" key="14">
    <source>
        <dbReference type="Proteomes" id="UP001163046"/>
    </source>
</evidence>
<evidence type="ECO:0000256" key="10">
    <source>
        <dbReference type="SAM" id="MobiDB-lite"/>
    </source>
</evidence>
<comment type="caution">
    <text evidence="13">The sequence shown here is derived from an EMBL/GenBank/DDBJ whole genome shotgun (WGS) entry which is preliminary data.</text>
</comment>
<feature type="transmembrane region" description="Helical" evidence="11">
    <location>
        <begin position="785"/>
        <end position="803"/>
    </location>
</feature>
<evidence type="ECO:0000256" key="1">
    <source>
        <dbReference type="ARBA" id="ARBA00004141"/>
    </source>
</evidence>
<keyword evidence="4" id="KW-0732">Signal</keyword>
<dbReference type="PRINTS" id="PR01433">
    <property type="entry name" value="POLYCYSTIN2"/>
</dbReference>
<feature type="domain" description="PLAT" evidence="12">
    <location>
        <begin position="68"/>
        <end position="188"/>
    </location>
</feature>
<feature type="transmembrane region" description="Helical" evidence="11">
    <location>
        <begin position="933"/>
        <end position="958"/>
    </location>
</feature>
<feature type="region of interest" description="Disordered" evidence="10">
    <location>
        <begin position="1000"/>
        <end position="1020"/>
    </location>
</feature>
<accession>A0A9W9YGX4</accession>
<comment type="similarity">
    <text evidence="2">Belongs to the polycystin family.</text>
</comment>
<gene>
    <name evidence="13" type="ORF">OS493_003268</name>
</gene>
<dbReference type="InterPro" id="IPR001024">
    <property type="entry name" value="PLAT/LH2_dom"/>
</dbReference>
<dbReference type="Proteomes" id="UP001163046">
    <property type="component" value="Unassembled WGS sequence"/>
</dbReference>
<dbReference type="PANTHER" id="PTHR10877">
    <property type="entry name" value="POLYCYSTIN FAMILY MEMBER"/>
    <property type="match status" value="1"/>
</dbReference>
<dbReference type="GO" id="GO:0005262">
    <property type="term" value="F:calcium channel activity"/>
    <property type="evidence" value="ECO:0007669"/>
    <property type="project" value="TreeGrafter"/>
</dbReference>
<feature type="transmembrane region" description="Helical" evidence="11">
    <location>
        <begin position="493"/>
        <end position="511"/>
    </location>
</feature>
<evidence type="ECO:0000313" key="13">
    <source>
        <dbReference type="EMBL" id="KAJ7340516.1"/>
    </source>
</evidence>
<evidence type="ECO:0000256" key="6">
    <source>
        <dbReference type="ARBA" id="ARBA00023136"/>
    </source>
</evidence>
<keyword evidence="3 11" id="KW-0812">Transmembrane</keyword>
<feature type="compositionally biased region" description="Polar residues" evidence="10">
    <location>
        <begin position="1004"/>
        <end position="1014"/>
    </location>
</feature>
<dbReference type="InterPro" id="IPR003915">
    <property type="entry name" value="PKD_2"/>
</dbReference>
<proteinExistence type="inferred from homology"/>
<dbReference type="PROSITE" id="PS50095">
    <property type="entry name" value="PLAT"/>
    <property type="match status" value="1"/>
</dbReference>
<evidence type="ECO:0000256" key="3">
    <source>
        <dbReference type="ARBA" id="ARBA00022692"/>
    </source>
</evidence>
<feature type="transmembrane region" description="Helical" evidence="11">
    <location>
        <begin position="833"/>
        <end position="851"/>
    </location>
</feature>
<keyword evidence="5 11" id="KW-1133">Transmembrane helix</keyword>
<dbReference type="SUPFAM" id="SSF49723">
    <property type="entry name" value="Lipase/lipooxygenase domain (PLAT/LH2 domain)"/>
    <property type="match status" value="1"/>
</dbReference>
<comment type="caution">
    <text evidence="9">Lacks conserved residue(s) required for the propagation of feature annotation.</text>
</comment>
<feature type="transmembrane region" description="Helical" evidence="11">
    <location>
        <begin position="746"/>
        <end position="765"/>
    </location>
</feature>
<dbReference type="Pfam" id="PF01477">
    <property type="entry name" value="PLAT"/>
    <property type="match status" value="1"/>
</dbReference>
<dbReference type="InterPro" id="IPR051223">
    <property type="entry name" value="Polycystin"/>
</dbReference>
<dbReference type="GO" id="GO:0050982">
    <property type="term" value="P:detection of mechanical stimulus"/>
    <property type="evidence" value="ECO:0007669"/>
    <property type="project" value="TreeGrafter"/>
</dbReference>
<feature type="transmembrane region" description="Helical" evidence="11">
    <location>
        <begin position="23"/>
        <end position="43"/>
    </location>
</feature>
<keyword evidence="6 11" id="KW-0472">Membrane</keyword>